<name>A0A955L7F8_9BACT</name>
<reference evidence="2" key="2">
    <citation type="journal article" date="2021" name="Microbiome">
        <title>Successional dynamics and alternative stable states in a saline activated sludge microbial community over 9 years.</title>
        <authorList>
            <person name="Wang Y."/>
            <person name="Ye J."/>
            <person name="Ju F."/>
            <person name="Liu L."/>
            <person name="Boyd J.A."/>
            <person name="Deng Y."/>
            <person name="Parks D.H."/>
            <person name="Jiang X."/>
            <person name="Yin X."/>
            <person name="Woodcroft B.J."/>
            <person name="Tyson G.W."/>
            <person name="Hugenholtz P."/>
            <person name="Polz M.F."/>
            <person name="Zhang T."/>
        </authorList>
    </citation>
    <scope>NUCLEOTIDE SEQUENCE</scope>
    <source>
        <strain evidence="2">HKST-UBA11</strain>
    </source>
</reference>
<keyword evidence="1" id="KW-0812">Transmembrane</keyword>
<dbReference type="AlphaFoldDB" id="A0A955L7F8"/>
<proteinExistence type="predicted"/>
<dbReference type="Proteomes" id="UP000754563">
    <property type="component" value="Unassembled WGS sequence"/>
</dbReference>
<evidence type="ECO:0000256" key="1">
    <source>
        <dbReference type="SAM" id="Phobius"/>
    </source>
</evidence>
<sequence length="162" mass="18116">MKISRQEKTLQGLTLFEALLYLALFSIIFVVVIEIMSTIDQSNNTAKYRAEIDRNIIFVAEHIKESFRTSESINSTDTGMILLDLADAGYYQYTDSGSTLYFDNDGIETLPITTSKVAIGTFGVQDVENKDGDVVGVRVLFDISSARDPNIFKDTEMTFMVP</sequence>
<accession>A0A955L7F8</accession>
<protein>
    <submittedName>
        <fullName evidence="2">Uncharacterized protein</fullName>
    </submittedName>
</protein>
<dbReference type="EMBL" id="JAGQLH010000018">
    <property type="protein sequence ID" value="MCA9385412.1"/>
    <property type="molecule type" value="Genomic_DNA"/>
</dbReference>
<keyword evidence="1" id="KW-1133">Transmembrane helix</keyword>
<gene>
    <name evidence="2" type="ORF">KC717_02065</name>
</gene>
<reference evidence="2" key="1">
    <citation type="submission" date="2020-04" db="EMBL/GenBank/DDBJ databases">
        <authorList>
            <person name="Zhang T."/>
        </authorList>
    </citation>
    <scope>NUCLEOTIDE SEQUENCE</scope>
    <source>
        <strain evidence="2">HKST-UBA11</strain>
    </source>
</reference>
<feature type="transmembrane region" description="Helical" evidence="1">
    <location>
        <begin position="12"/>
        <end position="33"/>
    </location>
</feature>
<keyword evidence="1" id="KW-0472">Membrane</keyword>
<comment type="caution">
    <text evidence="2">The sequence shown here is derived from an EMBL/GenBank/DDBJ whole genome shotgun (WGS) entry which is preliminary data.</text>
</comment>
<evidence type="ECO:0000313" key="2">
    <source>
        <dbReference type="EMBL" id="MCA9385412.1"/>
    </source>
</evidence>
<organism evidence="2 3">
    <name type="scientific">Candidatus Dojkabacteria bacterium</name>
    <dbReference type="NCBI Taxonomy" id="2099670"/>
    <lineage>
        <taxon>Bacteria</taxon>
        <taxon>Candidatus Dojkabacteria</taxon>
    </lineage>
</organism>
<evidence type="ECO:0000313" key="3">
    <source>
        <dbReference type="Proteomes" id="UP000754563"/>
    </source>
</evidence>